<dbReference type="AlphaFoldDB" id="A0A1A8WGJ6"/>
<accession>A0A1A8WGJ6</accession>
<sequence length="231" mass="26650">MTSNIYMEDIPSKKYNNRLEKELHYEQPEKDPPPSYELIEQYIYNSSKDNLNIYSIDCIRVSKLGEHNDDIENMRKIVDFSEDIAYIIEKFSEIHSNDCNEIESYINQKIYNLKIIYTTSETKYSNILGYYSFTSFNDFYSTTEKLKSTCQEGATRALLTGDQSAMPQYSGRNTSTIATTFFGSILNNLVGKKIKFGNNLSDEAYHEILEDIFESSHDGGYNILYNSIGDS</sequence>
<evidence type="ECO:0000313" key="1">
    <source>
        <dbReference type="EMBL" id="SBS91199.1"/>
    </source>
</evidence>
<proteinExistence type="predicted"/>
<evidence type="ECO:0008006" key="3">
    <source>
        <dbReference type="Google" id="ProtNLM"/>
    </source>
</evidence>
<gene>
    <name evidence="1" type="ORF">POVCU2_0066170</name>
</gene>
<name>A0A1A8WGJ6_PLAOA</name>
<protein>
    <recommendedName>
        <fullName evidence="3">PIR Superfamily Protein</fullName>
    </recommendedName>
</protein>
<dbReference type="Proteomes" id="UP000078560">
    <property type="component" value="Unassembled WGS sequence"/>
</dbReference>
<dbReference type="EMBL" id="FLQU01001057">
    <property type="protein sequence ID" value="SBS91199.1"/>
    <property type="molecule type" value="Genomic_DNA"/>
</dbReference>
<organism evidence="1 2">
    <name type="scientific">Plasmodium ovale curtisi</name>
    <dbReference type="NCBI Taxonomy" id="864141"/>
    <lineage>
        <taxon>Eukaryota</taxon>
        <taxon>Sar</taxon>
        <taxon>Alveolata</taxon>
        <taxon>Apicomplexa</taxon>
        <taxon>Aconoidasida</taxon>
        <taxon>Haemosporida</taxon>
        <taxon>Plasmodiidae</taxon>
        <taxon>Plasmodium</taxon>
        <taxon>Plasmodium (Plasmodium)</taxon>
    </lineage>
</organism>
<reference evidence="2" key="1">
    <citation type="submission" date="2016-05" db="EMBL/GenBank/DDBJ databases">
        <authorList>
            <person name="Naeem Raeece"/>
        </authorList>
    </citation>
    <scope>NUCLEOTIDE SEQUENCE [LARGE SCALE GENOMIC DNA]</scope>
</reference>
<evidence type="ECO:0000313" key="2">
    <source>
        <dbReference type="Proteomes" id="UP000078560"/>
    </source>
</evidence>